<organism evidence="1 2">
    <name type="scientific">Leptospira borgpetersenii serovar Javanica str. UI 09931</name>
    <dbReference type="NCBI Taxonomy" id="1049767"/>
    <lineage>
        <taxon>Bacteria</taxon>
        <taxon>Pseudomonadati</taxon>
        <taxon>Spirochaetota</taxon>
        <taxon>Spirochaetia</taxon>
        <taxon>Leptospirales</taxon>
        <taxon>Leptospiraceae</taxon>
        <taxon>Leptospira</taxon>
    </lineage>
</organism>
<reference evidence="1 2" key="1">
    <citation type="submission" date="2013-04" db="EMBL/GenBank/DDBJ databases">
        <authorList>
            <person name="Harkins D.M."/>
            <person name="Durkin A.S."/>
            <person name="Brinkac L.M."/>
            <person name="Haft D.H."/>
            <person name="Selengut J.D."/>
            <person name="Sanka R."/>
            <person name="DePew J."/>
            <person name="Purushe J."/>
            <person name="Chanthongthip A."/>
            <person name="Lattana O."/>
            <person name="Phetsouvanh R."/>
            <person name="Newton P.N."/>
            <person name="Vinetz J.M."/>
            <person name="Sutton G.G."/>
            <person name="Nierman W.C."/>
            <person name="Fouts D.E."/>
        </authorList>
    </citation>
    <scope>NUCLEOTIDE SEQUENCE [LARGE SCALE GENOMIC DNA]</scope>
    <source>
        <strain evidence="1 2">UI 09931</strain>
    </source>
</reference>
<evidence type="ECO:0008006" key="3">
    <source>
        <dbReference type="Google" id="ProtNLM"/>
    </source>
</evidence>
<accession>A0AAV3J907</accession>
<dbReference type="EMBL" id="AHNP02000012">
    <property type="protein sequence ID" value="EPG56668.1"/>
    <property type="molecule type" value="Genomic_DNA"/>
</dbReference>
<dbReference type="AlphaFoldDB" id="A0AAV3J907"/>
<dbReference type="Proteomes" id="UP000014570">
    <property type="component" value="Unassembled WGS sequence"/>
</dbReference>
<dbReference type="InterPro" id="IPR058093">
    <property type="entry name" value="LA_2272-like"/>
</dbReference>
<dbReference type="RefSeq" id="WP_002723043.1">
    <property type="nucleotide sequence ID" value="NZ_AHNP02000012.1"/>
</dbReference>
<dbReference type="NCBIfam" id="NF047436">
    <property type="entry name" value="LA_2272_repeat"/>
    <property type="match status" value="3"/>
</dbReference>
<gene>
    <name evidence="1" type="ORF">LEP1GSC103_4055</name>
</gene>
<protein>
    <recommendedName>
        <fullName evidence="3">PPE family protein</fullName>
    </recommendedName>
</protein>
<name>A0AAV3J907_LEPBO</name>
<sequence>MKAFVFNTIFILIVSSFVLHCGIALTPRLTAKFPLETKTEIFRLNLPYGENQNLYGLNVGIVNGVRNDLFGGQLGIANGAHNLIGIQIGAINLTHHKHAGLKIGLVNFGVPLHGLDPNHTHKSETGIGISIGVANFEIQSGNIAIGIFNYGAGIGIGIINRSFLSPLNSEDTGLNIGIVNISETHQKQFQIGIINYCPNNTIPIMIVANYCVKE</sequence>
<dbReference type="NCBIfam" id="NF047435">
    <property type="entry name" value="LA_2272_fam_lipo"/>
    <property type="match status" value="1"/>
</dbReference>
<proteinExistence type="predicted"/>
<evidence type="ECO:0000313" key="2">
    <source>
        <dbReference type="Proteomes" id="UP000014570"/>
    </source>
</evidence>
<comment type="caution">
    <text evidence="1">The sequence shown here is derived from an EMBL/GenBank/DDBJ whole genome shotgun (WGS) entry which is preliminary data.</text>
</comment>
<evidence type="ECO:0000313" key="1">
    <source>
        <dbReference type="EMBL" id="EPG56668.1"/>
    </source>
</evidence>